<feature type="chain" id="PRO_5013648713" description="Carboxylesterase type B domain-containing protein" evidence="1">
    <location>
        <begin position="18"/>
        <end position="558"/>
    </location>
</feature>
<dbReference type="PROSITE" id="PS00941">
    <property type="entry name" value="CARBOXYLESTERASE_B_2"/>
    <property type="match status" value="1"/>
</dbReference>
<comment type="caution">
    <text evidence="3">The sequence shown here is derived from an EMBL/GenBank/DDBJ whole genome shotgun (WGS) entry which is preliminary data.</text>
</comment>
<dbReference type="InterPro" id="IPR019819">
    <property type="entry name" value="Carboxylesterase_B_CS"/>
</dbReference>
<feature type="signal peptide" evidence="1">
    <location>
        <begin position="1"/>
        <end position="17"/>
    </location>
</feature>
<dbReference type="InterPro" id="IPR002018">
    <property type="entry name" value="CarbesteraseB"/>
</dbReference>
<accession>A0A2H3HGQ2</accession>
<reference evidence="3 4" key="1">
    <citation type="journal article" date="2016" name="Environ. Microbiol.">
        <title>Effector profiles distinguish formae speciales of Fusarium oxysporum.</title>
        <authorList>
            <person name="van Dam P."/>
            <person name="Fokkens L."/>
            <person name="Schmidt S.M."/>
            <person name="Linmans J.H."/>
            <person name="Kistler H.C."/>
            <person name="Ma L.J."/>
            <person name="Rep M."/>
        </authorList>
    </citation>
    <scope>NUCLEOTIDE SEQUENCE [LARGE SCALE GENOMIC DNA]</scope>
    <source>
        <strain evidence="3 4">Forc016</strain>
    </source>
</reference>
<name>A0A2H3HGQ2_FUSOX</name>
<dbReference type="PANTHER" id="PTHR11559">
    <property type="entry name" value="CARBOXYLESTERASE"/>
    <property type="match status" value="1"/>
</dbReference>
<dbReference type="Pfam" id="PF00135">
    <property type="entry name" value="COesterase"/>
    <property type="match status" value="1"/>
</dbReference>
<evidence type="ECO:0000256" key="1">
    <source>
        <dbReference type="SAM" id="SignalP"/>
    </source>
</evidence>
<dbReference type="InterPro" id="IPR050309">
    <property type="entry name" value="Type-B_Carboxylest/Lipase"/>
</dbReference>
<keyword evidence="1" id="KW-0732">Signal</keyword>
<evidence type="ECO:0000259" key="2">
    <source>
        <dbReference type="Pfam" id="PF00135"/>
    </source>
</evidence>
<proteinExistence type="predicted"/>
<dbReference type="STRING" id="327505.A0A2H3HGQ2"/>
<evidence type="ECO:0000313" key="4">
    <source>
        <dbReference type="Proteomes" id="UP000219602"/>
    </source>
</evidence>
<dbReference type="SUPFAM" id="SSF53474">
    <property type="entry name" value="alpha/beta-Hydrolases"/>
    <property type="match status" value="1"/>
</dbReference>
<evidence type="ECO:0000313" key="3">
    <source>
        <dbReference type="EMBL" id="PCD37123.1"/>
    </source>
</evidence>
<reference evidence="3 4" key="2">
    <citation type="journal article" date="2017" name="Sci. Rep.">
        <title>A mobile pathogenicity chromosome in Fusarium oxysporum for infection of multiple cucurbit species.</title>
        <authorList>
            <person name="van Dam P."/>
            <person name="Fokkens L."/>
            <person name="Ayukawa Y."/>
            <person name="van der Gragt M."/>
            <person name="Ter Horst A."/>
            <person name="Brankovics B."/>
            <person name="Houterman P.M."/>
            <person name="Arie T."/>
            <person name="Rep M."/>
        </authorList>
    </citation>
    <scope>NUCLEOTIDE SEQUENCE [LARGE SCALE GENOMIC DNA]</scope>
    <source>
        <strain evidence="3 4">Forc016</strain>
    </source>
</reference>
<organism evidence="3 4">
    <name type="scientific">Fusarium oxysporum f. sp. radicis-cucumerinum</name>
    <dbReference type="NCBI Taxonomy" id="327505"/>
    <lineage>
        <taxon>Eukaryota</taxon>
        <taxon>Fungi</taxon>
        <taxon>Dikarya</taxon>
        <taxon>Ascomycota</taxon>
        <taxon>Pezizomycotina</taxon>
        <taxon>Sordariomycetes</taxon>
        <taxon>Hypocreomycetidae</taxon>
        <taxon>Hypocreales</taxon>
        <taxon>Nectriaceae</taxon>
        <taxon>Fusarium</taxon>
        <taxon>Fusarium oxysporum species complex</taxon>
    </lineage>
</organism>
<dbReference type="Proteomes" id="UP000219602">
    <property type="component" value="Chromosome 5"/>
</dbReference>
<dbReference type="Gene3D" id="3.40.50.1820">
    <property type="entry name" value="alpha/beta hydrolase"/>
    <property type="match status" value="1"/>
</dbReference>
<gene>
    <name evidence="3" type="ORF">AU210_005627</name>
</gene>
<feature type="domain" description="Carboxylesterase type B" evidence="2">
    <location>
        <begin position="37"/>
        <end position="545"/>
    </location>
</feature>
<dbReference type="EMBL" id="MABQ02000004">
    <property type="protein sequence ID" value="PCD37123.1"/>
    <property type="molecule type" value="Genomic_DNA"/>
</dbReference>
<dbReference type="InterPro" id="IPR029058">
    <property type="entry name" value="AB_hydrolase_fold"/>
</dbReference>
<protein>
    <recommendedName>
        <fullName evidence="2">Carboxylesterase type B domain-containing protein</fullName>
    </recommendedName>
</protein>
<dbReference type="AlphaFoldDB" id="A0A2H3HGQ2"/>
<sequence>MILSTLVLCCLLVFVEARSLPFLKLPYGTWQASSFDEVAKVYTFKNIRYGAPPTGNRRFAKPEPPEAVSGIQDGSKGAACMQLHTSGTDINTRGESIVPDYSKIIQASLSKKNYSEDCLFLDLYMPEESLKSDNKLPVMVFVHGGGYTTGSKDMLDVVGLYDGTGLVKQSKGRVVVVTLNYRLGVFGWLGGTTAERAGATNLGLMDQRLAFEWVQKYIHLVGGDRNNFTAFGESAGGGSLMHHLTLGGGTIPPLFNRVQIYSAGLAYNFDRKGRLEDAFQKFSAVAGCQGKGFSCLRAASPQRLILGQIAVAGLSFTIAKPQFGPVPDGNLVKNAASLDFAAGRYWKQLDSVLVAHAIDDAGLFVDPTIKTDAAFLKLLLDAFGYVDIVASLAAEYPAEDYSSPLARQQDVLKDAVFACNYRWVTNAFPRNSYNMQFSGGSSGSHGQVLPGVFYNPTLTVEANGTNFPVADYFGNQDIFNSLQSYIVSHAISGSPNTYRNAPSTISWPKVSGATSENLGNVLNVTNNGFQLITDSQGTSSRCDFWLAIHSELANKANL</sequence>